<dbReference type="Proteomes" id="UP001231189">
    <property type="component" value="Unassembled WGS sequence"/>
</dbReference>
<dbReference type="AlphaFoldDB" id="A0AAD8TAY8"/>
<accession>A0AAD8TAY8</accession>
<gene>
    <name evidence="2" type="ORF">QYE76_039998</name>
</gene>
<dbReference type="Pfam" id="PF22996">
    <property type="entry name" value="C2H2-2nd_BIRD-IDD"/>
    <property type="match status" value="1"/>
</dbReference>
<feature type="domain" description="BIRD-IDD transcription factor second C2H2 zinc finger" evidence="1">
    <location>
        <begin position="23"/>
        <end position="56"/>
    </location>
</feature>
<evidence type="ECO:0000313" key="2">
    <source>
        <dbReference type="EMBL" id="KAK1679150.1"/>
    </source>
</evidence>
<protein>
    <recommendedName>
        <fullName evidence="1">BIRD-IDD transcription factor second C2H2 zinc finger domain-containing protein</fullName>
    </recommendedName>
</protein>
<dbReference type="PANTHER" id="PTHR10593:SF136">
    <property type="entry name" value="PROTEIN INDETERMINATE-DOMAIN 12"/>
    <property type="match status" value="1"/>
</dbReference>
<keyword evidence="3" id="KW-1185">Reference proteome</keyword>
<evidence type="ECO:0000313" key="3">
    <source>
        <dbReference type="Proteomes" id="UP001231189"/>
    </source>
</evidence>
<dbReference type="PANTHER" id="PTHR10593">
    <property type="entry name" value="SERINE/THREONINE-PROTEIN KINASE RIO"/>
    <property type="match status" value="1"/>
</dbReference>
<dbReference type="EMBL" id="JAUUTY010000002">
    <property type="protein sequence ID" value="KAK1679150.1"/>
    <property type="molecule type" value="Genomic_DNA"/>
</dbReference>
<organism evidence="2 3">
    <name type="scientific">Lolium multiflorum</name>
    <name type="common">Italian ryegrass</name>
    <name type="synonym">Lolium perenne subsp. multiflorum</name>
    <dbReference type="NCBI Taxonomy" id="4521"/>
    <lineage>
        <taxon>Eukaryota</taxon>
        <taxon>Viridiplantae</taxon>
        <taxon>Streptophyta</taxon>
        <taxon>Embryophyta</taxon>
        <taxon>Tracheophyta</taxon>
        <taxon>Spermatophyta</taxon>
        <taxon>Magnoliopsida</taxon>
        <taxon>Liliopsida</taxon>
        <taxon>Poales</taxon>
        <taxon>Poaceae</taxon>
        <taxon>BOP clade</taxon>
        <taxon>Pooideae</taxon>
        <taxon>Poodae</taxon>
        <taxon>Poeae</taxon>
        <taxon>Poeae Chloroplast Group 2 (Poeae type)</taxon>
        <taxon>Loliodinae</taxon>
        <taxon>Loliinae</taxon>
        <taxon>Lolium</taxon>
    </lineage>
</organism>
<reference evidence="2" key="1">
    <citation type="submission" date="2023-07" db="EMBL/GenBank/DDBJ databases">
        <title>A chromosome-level genome assembly of Lolium multiflorum.</title>
        <authorList>
            <person name="Chen Y."/>
            <person name="Copetti D."/>
            <person name="Kolliker R."/>
            <person name="Studer B."/>
        </authorList>
    </citation>
    <scope>NUCLEOTIDE SEQUENCE</scope>
    <source>
        <strain evidence="2">02402/16</strain>
        <tissue evidence="2">Leaf</tissue>
    </source>
</reference>
<dbReference type="InterPro" id="IPR031140">
    <property type="entry name" value="IDD1-16"/>
</dbReference>
<sequence length="104" mass="11857">MHKQQHKIYEKLDNHDDPNVSGKKAYVCHIEGCIHNLPECALSDITAIRKHYARKHEGGNTWRCDCECSYVVEFDFKAHRKSCGKTLPQGLSRPLPSPPPMVLT</sequence>
<name>A0AAD8TAY8_LOLMU</name>
<evidence type="ECO:0000259" key="1">
    <source>
        <dbReference type="Pfam" id="PF22996"/>
    </source>
</evidence>
<dbReference type="GO" id="GO:0005634">
    <property type="term" value="C:nucleus"/>
    <property type="evidence" value="ECO:0007669"/>
    <property type="project" value="TreeGrafter"/>
</dbReference>
<proteinExistence type="predicted"/>
<dbReference type="InterPro" id="IPR055186">
    <property type="entry name" value="C2H2-2nd_BIRD-IDD"/>
</dbReference>
<comment type="caution">
    <text evidence="2">The sequence shown here is derived from an EMBL/GenBank/DDBJ whole genome shotgun (WGS) entry which is preliminary data.</text>
</comment>
<dbReference type="GO" id="GO:0003700">
    <property type="term" value="F:DNA-binding transcription factor activity"/>
    <property type="evidence" value="ECO:0007669"/>
    <property type="project" value="TreeGrafter"/>
</dbReference>